<dbReference type="SUPFAM" id="SSF56524">
    <property type="entry name" value="Oxidoreductase molybdopterin-binding domain"/>
    <property type="match status" value="1"/>
</dbReference>
<comment type="caution">
    <text evidence="1">The sequence shown here is derived from an EMBL/GenBank/DDBJ whole genome shotgun (WGS) entry which is preliminary data.</text>
</comment>
<proteinExistence type="predicted"/>
<organism evidence="1 2">
    <name type="scientific">Lacimonas salitolerans</name>
    <dbReference type="NCBI Taxonomy" id="1323750"/>
    <lineage>
        <taxon>Bacteria</taxon>
        <taxon>Pseudomonadati</taxon>
        <taxon>Pseudomonadota</taxon>
        <taxon>Alphaproteobacteria</taxon>
        <taxon>Rhodobacterales</taxon>
        <taxon>Paracoccaceae</taxon>
        <taxon>Lacimonas</taxon>
    </lineage>
</organism>
<keyword evidence="2" id="KW-1185">Reference proteome</keyword>
<accession>A0ABW4EHZ3</accession>
<dbReference type="RefSeq" id="WP_379915700.1">
    <property type="nucleotide sequence ID" value="NZ_JBHUDD010000058.1"/>
</dbReference>
<evidence type="ECO:0000313" key="2">
    <source>
        <dbReference type="Proteomes" id="UP001597186"/>
    </source>
</evidence>
<protein>
    <submittedName>
        <fullName evidence="1">Oxidoreductase</fullName>
    </submittedName>
</protein>
<dbReference type="InterPro" id="IPR036374">
    <property type="entry name" value="OxRdtase_Mopterin-bd_sf"/>
</dbReference>
<sequence>MTVQPSLAFAESNVNNPGDALLTAEVTESAEKTTHVFGIEHLDALPQTSFETSTIWTEGVVTFSGPALSAVIESIGASSKTIRAFALNDYNMVIAEIGSSDAYPIVATRMDGERFSVRERGPLWLVYPYDSHPDFRDERVYAQSIWQLYKLTLD</sequence>
<name>A0ABW4EHZ3_9RHOB</name>
<reference evidence="2" key="1">
    <citation type="journal article" date="2019" name="Int. J. Syst. Evol. Microbiol.">
        <title>The Global Catalogue of Microorganisms (GCM) 10K type strain sequencing project: providing services to taxonomists for standard genome sequencing and annotation.</title>
        <authorList>
            <consortium name="The Broad Institute Genomics Platform"/>
            <consortium name="The Broad Institute Genome Sequencing Center for Infectious Disease"/>
            <person name="Wu L."/>
            <person name="Ma J."/>
        </authorList>
    </citation>
    <scope>NUCLEOTIDE SEQUENCE [LARGE SCALE GENOMIC DNA]</scope>
    <source>
        <strain evidence="2">CGMCC 1.12477</strain>
    </source>
</reference>
<gene>
    <name evidence="1" type="ORF">ACFTOW_11295</name>
</gene>
<dbReference type="Proteomes" id="UP001597186">
    <property type="component" value="Unassembled WGS sequence"/>
</dbReference>
<evidence type="ECO:0000313" key="1">
    <source>
        <dbReference type="EMBL" id="MFD1509987.1"/>
    </source>
</evidence>
<dbReference type="EMBL" id="JBHUDD010000058">
    <property type="protein sequence ID" value="MFD1509987.1"/>
    <property type="molecule type" value="Genomic_DNA"/>
</dbReference>